<accession>A0AAN9IS00</accession>
<evidence type="ECO:0000313" key="3">
    <source>
        <dbReference type="Proteomes" id="UP001359559"/>
    </source>
</evidence>
<keyword evidence="3" id="KW-1185">Reference proteome</keyword>
<proteinExistence type="predicted"/>
<sequence>MMNLITDLIKVKIPQRDDDSTAIDVTDSSAEDVKPSNVMHVPPDDEVKRYYILEIEGVTSGGANLKLYYL</sequence>
<dbReference type="EMBL" id="JAYKXN010000005">
    <property type="protein sequence ID" value="KAK7284968.1"/>
    <property type="molecule type" value="Genomic_DNA"/>
</dbReference>
<organism evidence="2 3">
    <name type="scientific">Clitoria ternatea</name>
    <name type="common">Butterfly pea</name>
    <dbReference type="NCBI Taxonomy" id="43366"/>
    <lineage>
        <taxon>Eukaryota</taxon>
        <taxon>Viridiplantae</taxon>
        <taxon>Streptophyta</taxon>
        <taxon>Embryophyta</taxon>
        <taxon>Tracheophyta</taxon>
        <taxon>Spermatophyta</taxon>
        <taxon>Magnoliopsida</taxon>
        <taxon>eudicotyledons</taxon>
        <taxon>Gunneridae</taxon>
        <taxon>Pentapetalae</taxon>
        <taxon>rosids</taxon>
        <taxon>fabids</taxon>
        <taxon>Fabales</taxon>
        <taxon>Fabaceae</taxon>
        <taxon>Papilionoideae</taxon>
        <taxon>50 kb inversion clade</taxon>
        <taxon>NPAAA clade</taxon>
        <taxon>indigoferoid/millettioid clade</taxon>
        <taxon>Phaseoleae</taxon>
        <taxon>Clitoria</taxon>
    </lineage>
</organism>
<protein>
    <submittedName>
        <fullName evidence="2">Uncharacterized protein</fullName>
    </submittedName>
</protein>
<feature type="region of interest" description="Disordered" evidence="1">
    <location>
        <begin position="20"/>
        <end position="39"/>
    </location>
</feature>
<dbReference type="Proteomes" id="UP001359559">
    <property type="component" value="Unassembled WGS sequence"/>
</dbReference>
<gene>
    <name evidence="2" type="ORF">RJT34_19722</name>
</gene>
<name>A0AAN9IS00_CLITE</name>
<reference evidence="2 3" key="1">
    <citation type="submission" date="2024-01" db="EMBL/GenBank/DDBJ databases">
        <title>The genomes of 5 underutilized Papilionoideae crops provide insights into root nodulation and disease resistance.</title>
        <authorList>
            <person name="Yuan L."/>
        </authorList>
    </citation>
    <scope>NUCLEOTIDE SEQUENCE [LARGE SCALE GENOMIC DNA]</scope>
    <source>
        <strain evidence="2">LY-2023</strain>
        <tissue evidence="2">Leaf</tissue>
    </source>
</reference>
<dbReference type="AlphaFoldDB" id="A0AAN9IS00"/>
<evidence type="ECO:0000313" key="2">
    <source>
        <dbReference type="EMBL" id="KAK7284968.1"/>
    </source>
</evidence>
<comment type="caution">
    <text evidence="2">The sequence shown here is derived from an EMBL/GenBank/DDBJ whole genome shotgun (WGS) entry which is preliminary data.</text>
</comment>
<evidence type="ECO:0000256" key="1">
    <source>
        <dbReference type="SAM" id="MobiDB-lite"/>
    </source>
</evidence>